<proteinExistence type="predicted"/>
<dbReference type="EMBL" id="PFFQ01000052">
    <property type="protein sequence ID" value="PIW15487.1"/>
    <property type="molecule type" value="Genomic_DNA"/>
</dbReference>
<evidence type="ECO:0000313" key="2">
    <source>
        <dbReference type="EMBL" id="PIW15487.1"/>
    </source>
</evidence>
<organism evidence="2 3">
    <name type="scientific">bacterium (Candidatus Blackallbacteria) CG17_big_fil_post_rev_8_21_14_2_50_48_46</name>
    <dbReference type="NCBI Taxonomy" id="2014261"/>
    <lineage>
        <taxon>Bacteria</taxon>
        <taxon>Candidatus Blackallbacteria</taxon>
    </lineage>
</organism>
<feature type="repeat" description="TPR" evidence="1">
    <location>
        <begin position="67"/>
        <end position="100"/>
    </location>
</feature>
<keyword evidence="1" id="KW-0802">TPR repeat</keyword>
<dbReference type="InterPro" id="IPR019734">
    <property type="entry name" value="TPR_rpt"/>
</dbReference>
<gene>
    <name evidence="2" type="ORF">COW36_16925</name>
</gene>
<dbReference type="Gene3D" id="1.25.40.10">
    <property type="entry name" value="Tetratricopeptide repeat domain"/>
    <property type="match status" value="1"/>
</dbReference>
<dbReference type="InterPro" id="IPR011990">
    <property type="entry name" value="TPR-like_helical_dom_sf"/>
</dbReference>
<dbReference type="AlphaFoldDB" id="A0A2M7G1J0"/>
<reference evidence="2 3" key="1">
    <citation type="submission" date="2017-09" db="EMBL/GenBank/DDBJ databases">
        <title>Depth-based differentiation of microbial function through sediment-hosted aquifers and enrichment of novel symbionts in the deep terrestrial subsurface.</title>
        <authorList>
            <person name="Probst A.J."/>
            <person name="Ladd B."/>
            <person name="Jarett J.K."/>
            <person name="Geller-Mcgrath D.E."/>
            <person name="Sieber C.M."/>
            <person name="Emerson J.B."/>
            <person name="Anantharaman K."/>
            <person name="Thomas B.C."/>
            <person name="Malmstrom R."/>
            <person name="Stieglmeier M."/>
            <person name="Klingl A."/>
            <person name="Woyke T."/>
            <person name="Ryan C.M."/>
            <person name="Banfield J.F."/>
        </authorList>
    </citation>
    <scope>NUCLEOTIDE SEQUENCE [LARGE SCALE GENOMIC DNA]</scope>
    <source>
        <strain evidence="2">CG17_big_fil_post_rev_8_21_14_2_50_48_46</strain>
    </source>
</reference>
<evidence type="ECO:0000256" key="1">
    <source>
        <dbReference type="PROSITE-ProRule" id="PRU00339"/>
    </source>
</evidence>
<name>A0A2M7G1J0_9BACT</name>
<protein>
    <submittedName>
        <fullName evidence="2">Uncharacterized protein</fullName>
    </submittedName>
</protein>
<dbReference type="SUPFAM" id="SSF48452">
    <property type="entry name" value="TPR-like"/>
    <property type="match status" value="1"/>
</dbReference>
<dbReference type="PROSITE" id="PS50005">
    <property type="entry name" value="TPR"/>
    <property type="match status" value="1"/>
</dbReference>
<comment type="caution">
    <text evidence="2">The sequence shown here is derived from an EMBL/GenBank/DDBJ whole genome shotgun (WGS) entry which is preliminary data.</text>
</comment>
<sequence>MDFKQLMTMRDEIGSLSSKRHRESDVSFLNGMNLLEKAYERQFQDKELLLKASEAFMQAIQNNRMNPDPYVGIAYLFLLLNNTNKAIRYLNEARRVAPSHENARLLLDSILEKEEIEKEMTGEVSEEQPFAETIAFAGDHLPVLGPDHDFDALYDDLEALLMEESRKLMDEPFDARPSLQAENLGPIEVRLTQLSKIYKHLDQQLSILDQEIDTSELRVRLRPLDVMKRRMEQVLSTTKSLQEIQSSSRLANKSAQQLFRTILSIQTREEAKLQEQSLEKLLDECDRIADMLDAISENGFSIAEIEDDYQQLVGTVETCQDLLDERNESLI</sequence>
<dbReference type="Proteomes" id="UP000231019">
    <property type="component" value="Unassembled WGS sequence"/>
</dbReference>
<evidence type="ECO:0000313" key="3">
    <source>
        <dbReference type="Proteomes" id="UP000231019"/>
    </source>
</evidence>
<accession>A0A2M7G1J0</accession>